<organism evidence="2 3">
    <name type="scientific">Pseudoneurospora amorphoporcata</name>
    <dbReference type="NCBI Taxonomy" id="241081"/>
    <lineage>
        <taxon>Eukaryota</taxon>
        <taxon>Fungi</taxon>
        <taxon>Dikarya</taxon>
        <taxon>Ascomycota</taxon>
        <taxon>Pezizomycotina</taxon>
        <taxon>Sordariomycetes</taxon>
        <taxon>Sordariomycetidae</taxon>
        <taxon>Sordariales</taxon>
        <taxon>Sordariaceae</taxon>
        <taxon>Pseudoneurospora</taxon>
    </lineage>
</organism>
<feature type="region of interest" description="Disordered" evidence="1">
    <location>
        <begin position="316"/>
        <end position="416"/>
    </location>
</feature>
<evidence type="ECO:0000256" key="1">
    <source>
        <dbReference type="SAM" id="MobiDB-lite"/>
    </source>
</evidence>
<feature type="compositionally biased region" description="Low complexity" evidence="1">
    <location>
        <begin position="130"/>
        <end position="141"/>
    </location>
</feature>
<feature type="region of interest" description="Disordered" evidence="1">
    <location>
        <begin position="26"/>
        <end position="149"/>
    </location>
</feature>
<feature type="compositionally biased region" description="Basic and acidic residues" evidence="1">
    <location>
        <begin position="277"/>
        <end position="288"/>
    </location>
</feature>
<feature type="compositionally biased region" description="Basic and acidic residues" evidence="1">
    <location>
        <begin position="239"/>
        <end position="249"/>
    </location>
</feature>
<feature type="compositionally biased region" description="Acidic residues" evidence="1">
    <location>
        <begin position="53"/>
        <end position="69"/>
    </location>
</feature>
<dbReference type="EMBL" id="MU859089">
    <property type="protein sequence ID" value="KAK3954502.1"/>
    <property type="molecule type" value="Genomic_DNA"/>
</dbReference>
<dbReference type="Proteomes" id="UP001303222">
    <property type="component" value="Unassembled WGS sequence"/>
</dbReference>
<proteinExistence type="predicted"/>
<feature type="compositionally biased region" description="Acidic residues" evidence="1">
    <location>
        <begin position="101"/>
        <end position="117"/>
    </location>
</feature>
<dbReference type="AlphaFoldDB" id="A0AAN6NYN1"/>
<comment type="caution">
    <text evidence="2">The sequence shown here is derived from an EMBL/GenBank/DDBJ whole genome shotgun (WGS) entry which is preliminary data.</text>
</comment>
<reference evidence="2" key="1">
    <citation type="journal article" date="2023" name="Mol. Phylogenet. Evol.">
        <title>Genome-scale phylogeny and comparative genomics of the fungal order Sordariales.</title>
        <authorList>
            <person name="Hensen N."/>
            <person name="Bonometti L."/>
            <person name="Westerberg I."/>
            <person name="Brannstrom I.O."/>
            <person name="Guillou S."/>
            <person name="Cros-Aarteil S."/>
            <person name="Calhoun S."/>
            <person name="Haridas S."/>
            <person name="Kuo A."/>
            <person name="Mondo S."/>
            <person name="Pangilinan J."/>
            <person name="Riley R."/>
            <person name="LaButti K."/>
            <person name="Andreopoulos B."/>
            <person name="Lipzen A."/>
            <person name="Chen C."/>
            <person name="Yan M."/>
            <person name="Daum C."/>
            <person name="Ng V."/>
            <person name="Clum A."/>
            <person name="Steindorff A."/>
            <person name="Ohm R.A."/>
            <person name="Martin F."/>
            <person name="Silar P."/>
            <person name="Natvig D.O."/>
            <person name="Lalanne C."/>
            <person name="Gautier V."/>
            <person name="Ament-Velasquez S.L."/>
            <person name="Kruys A."/>
            <person name="Hutchinson M.I."/>
            <person name="Powell A.J."/>
            <person name="Barry K."/>
            <person name="Miller A.N."/>
            <person name="Grigoriev I.V."/>
            <person name="Debuchy R."/>
            <person name="Gladieux P."/>
            <person name="Hiltunen Thoren M."/>
            <person name="Johannesson H."/>
        </authorList>
    </citation>
    <scope>NUCLEOTIDE SEQUENCE</scope>
    <source>
        <strain evidence="2">CBS 626.80</strain>
    </source>
</reference>
<feature type="region of interest" description="Disordered" evidence="1">
    <location>
        <begin position="429"/>
        <end position="595"/>
    </location>
</feature>
<reference evidence="2" key="2">
    <citation type="submission" date="2023-06" db="EMBL/GenBank/DDBJ databases">
        <authorList>
            <consortium name="Lawrence Berkeley National Laboratory"/>
            <person name="Mondo S.J."/>
            <person name="Hensen N."/>
            <person name="Bonometti L."/>
            <person name="Westerberg I."/>
            <person name="Brannstrom I.O."/>
            <person name="Guillou S."/>
            <person name="Cros-Aarteil S."/>
            <person name="Calhoun S."/>
            <person name="Haridas S."/>
            <person name="Kuo A."/>
            <person name="Pangilinan J."/>
            <person name="Riley R."/>
            <person name="Labutti K."/>
            <person name="Andreopoulos B."/>
            <person name="Lipzen A."/>
            <person name="Chen C."/>
            <person name="Yanf M."/>
            <person name="Daum C."/>
            <person name="Ng V."/>
            <person name="Clum A."/>
            <person name="Steindorff A."/>
            <person name="Ohm R."/>
            <person name="Martin F."/>
            <person name="Silar P."/>
            <person name="Natvig D."/>
            <person name="Lalanne C."/>
            <person name="Gautier V."/>
            <person name="Ament-Velasquez S.L."/>
            <person name="Kruys A."/>
            <person name="Hutchinson M.I."/>
            <person name="Powell A.J."/>
            <person name="Barry K."/>
            <person name="Miller A.N."/>
            <person name="Grigoriev I.V."/>
            <person name="Debuchy R."/>
            <person name="Gladieux P."/>
            <person name="Thoren M.H."/>
            <person name="Johannesson H."/>
        </authorList>
    </citation>
    <scope>NUCLEOTIDE SEQUENCE</scope>
    <source>
        <strain evidence="2">CBS 626.80</strain>
    </source>
</reference>
<gene>
    <name evidence="2" type="ORF">QBC32DRAFT_255434</name>
</gene>
<evidence type="ECO:0000313" key="3">
    <source>
        <dbReference type="Proteomes" id="UP001303222"/>
    </source>
</evidence>
<feature type="compositionally biased region" description="Basic and acidic residues" evidence="1">
    <location>
        <begin position="520"/>
        <end position="529"/>
    </location>
</feature>
<feature type="compositionally biased region" description="Basic and acidic residues" evidence="1">
    <location>
        <begin position="118"/>
        <end position="127"/>
    </location>
</feature>
<protein>
    <submittedName>
        <fullName evidence="2">Uncharacterized protein</fullName>
    </submittedName>
</protein>
<feature type="compositionally biased region" description="Basic and acidic residues" evidence="1">
    <location>
        <begin position="429"/>
        <end position="443"/>
    </location>
</feature>
<feature type="compositionally biased region" description="Low complexity" evidence="1">
    <location>
        <begin position="481"/>
        <end position="498"/>
    </location>
</feature>
<name>A0AAN6NYN1_9PEZI</name>
<feature type="region of interest" description="Disordered" evidence="1">
    <location>
        <begin position="232"/>
        <end position="291"/>
    </location>
</feature>
<keyword evidence="3" id="KW-1185">Reference proteome</keyword>
<evidence type="ECO:0000313" key="2">
    <source>
        <dbReference type="EMBL" id="KAK3954502.1"/>
    </source>
</evidence>
<accession>A0AAN6NYN1</accession>
<sequence>MEPQVPFENYARPRPLRIYAHKARTASPTVLPLLRTREAPASLARKHQHNPEPQDEDPQDYGVIPEEETTAYQAEYDSEDAHELQFEPQYASDTSHCPDDYATEEDASLEYSTDEDENDRKAPEDPKSTPPSSVKSNSSTKYLSKFVTDQSNRLRRRPFLLFDKLPPRGFKRLKPKVEDNTTATLSAKYKLGDGFSKDEAKPNGLVQLGLHPTVKRKAPHVQSRVGTLDLTQSSFTRAPKKDATLDQNKKPTKRAYDNSFLPDPKHAERQRKRQKQLKKDNPLTDKEMLPPIVAVKPKMILTSAILGEYAHLAEKPQPSAAAVAPEHEQTQTQSEGENRRAEEEAGVPSDDDEQGNLDFEATIAREPSVELGESPARQKVPGHSPFNLQQGYQQQKTTAEAQQEEEAVERPVQEPTVQELAVIELVEKPLEQSAEESPKERLELPVVDPLDEPVKKPAEEQIQSADHIQTGEGHPSPVTIKESVNAKSKSKSKLNSNSEQTKRGTENLNPIHTTKLPEATSHDSPEELHHRKSQRQRSSHREESCPGSGWETYISETDINTPTPPRPLNSRAKSVPGPLFGPRDAAGLRRTNSAV</sequence>